<accession>A0ABV7Z4F5</accession>
<feature type="modified residue" description="4-aspartylphosphate" evidence="1">
    <location>
        <position position="69"/>
    </location>
</feature>
<dbReference type="SMART" id="SM00448">
    <property type="entry name" value="REC"/>
    <property type="match status" value="1"/>
</dbReference>
<feature type="domain" description="Response regulatory" evidence="2">
    <location>
        <begin position="12"/>
        <end position="136"/>
    </location>
</feature>
<organism evidence="3 4">
    <name type="scientific">Deinococcus rufus</name>
    <dbReference type="NCBI Taxonomy" id="2136097"/>
    <lineage>
        <taxon>Bacteria</taxon>
        <taxon>Thermotogati</taxon>
        <taxon>Deinococcota</taxon>
        <taxon>Deinococci</taxon>
        <taxon>Deinococcales</taxon>
        <taxon>Deinococcaceae</taxon>
        <taxon>Deinococcus</taxon>
    </lineage>
</organism>
<dbReference type="RefSeq" id="WP_295821398.1">
    <property type="nucleotide sequence ID" value="NZ_JBHRZG010000003.1"/>
</dbReference>
<dbReference type="EMBL" id="JBHRZG010000003">
    <property type="protein sequence ID" value="MFC3831904.1"/>
    <property type="molecule type" value="Genomic_DNA"/>
</dbReference>
<dbReference type="PROSITE" id="PS50110">
    <property type="entry name" value="RESPONSE_REGULATORY"/>
    <property type="match status" value="1"/>
</dbReference>
<dbReference type="Pfam" id="PF00072">
    <property type="entry name" value="Response_reg"/>
    <property type="match status" value="1"/>
</dbReference>
<dbReference type="SUPFAM" id="SSF52172">
    <property type="entry name" value="CheY-like"/>
    <property type="match status" value="1"/>
</dbReference>
<comment type="caution">
    <text evidence="3">The sequence shown here is derived from an EMBL/GenBank/DDBJ whole genome shotgun (WGS) entry which is preliminary data.</text>
</comment>
<reference evidence="4" key="1">
    <citation type="journal article" date="2019" name="Int. J. Syst. Evol. Microbiol.">
        <title>The Global Catalogue of Microorganisms (GCM) 10K type strain sequencing project: providing services to taxonomists for standard genome sequencing and annotation.</title>
        <authorList>
            <consortium name="The Broad Institute Genomics Platform"/>
            <consortium name="The Broad Institute Genome Sequencing Center for Infectious Disease"/>
            <person name="Wu L."/>
            <person name="Ma J."/>
        </authorList>
    </citation>
    <scope>NUCLEOTIDE SEQUENCE [LARGE SCALE GENOMIC DNA]</scope>
    <source>
        <strain evidence="4">CCTCC AB 2017081</strain>
    </source>
</reference>
<gene>
    <name evidence="3" type="ORF">ACFOSB_03375</name>
</gene>
<dbReference type="Gene3D" id="3.40.50.2300">
    <property type="match status" value="1"/>
</dbReference>
<dbReference type="PANTHER" id="PTHR44520:SF2">
    <property type="entry name" value="RESPONSE REGULATOR RCP1"/>
    <property type="match status" value="1"/>
</dbReference>
<dbReference type="PANTHER" id="PTHR44520">
    <property type="entry name" value="RESPONSE REGULATOR RCP1-RELATED"/>
    <property type="match status" value="1"/>
</dbReference>
<protein>
    <submittedName>
        <fullName evidence="3">Response regulator</fullName>
    </submittedName>
</protein>
<evidence type="ECO:0000313" key="3">
    <source>
        <dbReference type="EMBL" id="MFC3831904.1"/>
    </source>
</evidence>
<dbReference type="Proteomes" id="UP001595803">
    <property type="component" value="Unassembled WGS sequence"/>
</dbReference>
<dbReference type="InterPro" id="IPR001789">
    <property type="entry name" value="Sig_transdc_resp-reg_receiver"/>
</dbReference>
<dbReference type="InterPro" id="IPR052893">
    <property type="entry name" value="TCS_response_regulator"/>
</dbReference>
<evidence type="ECO:0000256" key="1">
    <source>
        <dbReference type="PROSITE-ProRule" id="PRU00169"/>
    </source>
</evidence>
<evidence type="ECO:0000313" key="4">
    <source>
        <dbReference type="Proteomes" id="UP001595803"/>
    </source>
</evidence>
<keyword evidence="1" id="KW-0597">Phosphoprotein</keyword>
<dbReference type="CDD" id="cd17557">
    <property type="entry name" value="REC_Rcp-like"/>
    <property type="match status" value="1"/>
</dbReference>
<dbReference type="InterPro" id="IPR011006">
    <property type="entry name" value="CheY-like_superfamily"/>
</dbReference>
<proteinExistence type="predicted"/>
<keyword evidence="4" id="KW-1185">Reference proteome</keyword>
<name>A0ABV7Z4F5_9DEIO</name>
<evidence type="ECO:0000259" key="2">
    <source>
        <dbReference type="PROSITE" id="PS50110"/>
    </source>
</evidence>
<sequence length="147" mass="16940">MPSSSFPHESMRVLLVEDNQDDAYLTQEAFLSLDPTPEFTVCSDGVEAMEYLHRRLDHGESLPDIVLMDLNMPRMDGFGLLEHLKQDTALRRLPVLVFSTSNSRDDIRRAYDKYANSYICKPRLFSEYEDVVQAVRSFWMQTASLPS</sequence>